<name>A0AAE3XT47_9BACT</name>
<dbReference type="RefSeq" id="WP_309943494.1">
    <property type="nucleotide sequence ID" value="NZ_AP025311.1"/>
</dbReference>
<dbReference type="AlphaFoldDB" id="A0AAE3XT47"/>
<evidence type="ECO:0000313" key="1">
    <source>
        <dbReference type="EMBL" id="MDR6242107.1"/>
    </source>
</evidence>
<evidence type="ECO:0000313" key="2">
    <source>
        <dbReference type="Proteomes" id="UP001185092"/>
    </source>
</evidence>
<protein>
    <submittedName>
        <fullName evidence="1">Uncharacterized protein</fullName>
    </submittedName>
</protein>
<reference evidence="1" key="1">
    <citation type="submission" date="2023-07" db="EMBL/GenBank/DDBJ databases">
        <title>Genomic Encyclopedia of Type Strains, Phase IV (KMG-IV): sequencing the most valuable type-strain genomes for metagenomic binning, comparative biology and taxonomic classification.</title>
        <authorList>
            <person name="Goeker M."/>
        </authorList>
    </citation>
    <scope>NUCLEOTIDE SEQUENCE</scope>
    <source>
        <strain evidence="1">DSM 26174</strain>
    </source>
</reference>
<keyword evidence="2" id="KW-1185">Reference proteome</keyword>
<dbReference type="EMBL" id="JAVDQD010000023">
    <property type="protein sequence ID" value="MDR6242107.1"/>
    <property type="molecule type" value="Genomic_DNA"/>
</dbReference>
<gene>
    <name evidence="1" type="ORF">HNQ88_005204</name>
</gene>
<dbReference type="Proteomes" id="UP001185092">
    <property type="component" value="Unassembled WGS sequence"/>
</dbReference>
<organism evidence="1 2">
    <name type="scientific">Aureibacter tunicatorum</name>
    <dbReference type="NCBI Taxonomy" id="866807"/>
    <lineage>
        <taxon>Bacteria</taxon>
        <taxon>Pseudomonadati</taxon>
        <taxon>Bacteroidota</taxon>
        <taxon>Cytophagia</taxon>
        <taxon>Cytophagales</taxon>
        <taxon>Persicobacteraceae</taxon>
        <taxon>Aureibacter</taxon>
    </lineage>
</organism>
<comment type="caution">
    <text evidence="1">The sequence shown here is derived from an EMBL/GenBank/DDBJ whole genome shotgun (WGS) entry which is preliminary data.</text>
</comment>
<sequence>MNREKRIDIVSDQIHEHSSFKNPVFYSCLEWDEDETLEEAWENERESFEKHNFTINDELKEIYLFGTYMLKSIWFFRENEEQFGGCINASGEHLLHSYMFDYNKSFSEGYGSRALREFLPKNPDFRILSRGFGHDATTLIRIDAQGDYKLYYMFQDGELCPLRVSLKEYYDLFEMTRGMEMWQAFVAETLPENVKRRYNGFFRLMEYLLPEADLSKFSFREEVEQLEDKSKTFAAYGFRRKLYQAFGQELGEDALELDGQRSLLEMMRVEEEQKNNFPDDILAFYMECGGGFIHYFKDKLKMSVHLYRPYETFTTSLFNAHPENSVIYEDGNALNFLRFQEWENKGGKEALGEYWDYSGDIFTEEAYPEFKKLNVWAYTQEDEAEYPHHYICWGIVDGKSQMYRISLNNKGIPKSDQPEDLGCDLPTLFDWMIDTRAFPDWHKHIGDQEFLAKAQEALDII</sequence>
<accession>A0AAE3XT47</accession>
<proteinExistence type="predicted"/>